<comment type="caution">
    <text evidence="16">The sequence shown here is derived from an EMBL/GenBank/DDBJ whole genome shotgun (WGS) entry which is preliminary data.</text>
</comment>
<evidence type="ECO:0000256" key="9">
    <source>
        <dbReference type="ARBA" id="ARBA00023002"/>
    </source>
</evidence>
<dbReference type="PANTHER" id="PTHR24292:SF45">
    <property type="entry name" value="CYTOCHROME P450 6G1-RELATED"/>
    <property type="match status" value="1"/>
</dbReference>
<dbReference type="GO" id="GO:0016705">
    <property type="term" value="F:oxidoreductase activity, acting on paired donors, with incorporation or reduction of molecular oxygen"/>
    <property type="evidence" value="ECO:0007669"/>
    <property type="project" value="InterPro"/>
</dbReference>
<evidence type="ECO:0008006" key="18">
    <source>
        <dbReference type="Google" id="ProtNLM"/>
    </source>
</evidence>
<dbReference type="AlphaFoldDB" id="A0AAD7ZXG6"/>
<dbReference type="PRINTS" id="PR00463">
    <property type="entry name" value="EP450I"/>
</dbReference>
<dbReference type="Gene3D" id="1.10.630.10">
    <property type="entry name" value="Cytochrome P450"/>
    <property type="match status" value="1"/>
</dbReference>
<organism evidence="16 17">
    <name type="scientific">Diploptera punctata</name>
    <name type="common">Pacific beetle cockroach</name>
    <dbReference type="NCBI Taxonomy" id="6984"/>
    <lineage>
        <taxon>Eukaryota</taxon>
        <taxon>Metazoa</taxon>
        <taxon>Ecdysozoa</taxon>
        <taxon>Arthropoda</taxon>
        <taxon>Hexapoda</taxon>
        <taxon>Insecta</taxon>
        <taxon>Pterygota</taxon>
        <taxon>Neoptera</taxon>
        <taxon>Polyneoptera</taxon>
        <taxon>Dictyoptera</taxon>
        <taxon>Blattodea</taxon>
        <taxon>Blaberoidea</taxon>
        <taxon>Blaberidae</taxon>
        <taxon>Diplopterinae</taxon>
        <taxon>Diploptera</taxon>
    </lineage>
</organism>
<feature type="binding site" description="axial binding residue" evidence="13">
    <location>
        <position position="472"/>
    </location>
    <ligand>
        <name>heme</name>
        <dbReference type="ChEBI" id="CHEBI:30413"/>
    </ligand>
    <ligandPart>
        <name>Fe</name>
        <dbReference type="ChEBI" id="CHEBI:18248"/>
    </ligandPart>
</feature>
<dbReference type="Pfam" id="PF00067">
    <property type="entry name" value="p450"/>
    <property type="match status" value="1"/>
</dbReference>
<evidence type="ECO:0000256" key="2">
    <source>
        <dbReference type="ARBA" id="ARBA00004174"/>
    </source>
</evidence>
<gene>
    <name evidence="16" type="ORF">L9F63_018601</name>
</gene>
<comment type="cofactor">
    <cofactor evidence="1 13">
        <name>heme</name>
        <dbReference type="ChEBI" id="CHEBI:30413"/>
    </cofactor>
</comment>
<comment type="subcellular location">
    <subcellularLocation>
        <location evidence="3">Endoplasmic reticulum membrane</location>
        <topology evidence="3">Peripheral membrane protein</topology>
    </subcellularLocation>
    <subcellularLocation>
        <location evidence="2">Microsome membrane</location>
        <topology evidence="2">Peripheral membrane protein</topology>
    </subcellularLocation>
</comment>
<feature type="transmembrane region" description="Helical" evidence="15">
    <location>
        <begin position="12"/>
        <end position="30"/>
    </location>
</feature>
<keyword evidence="10 13" id="KW-0408">Iron</keyword>
<evidence type="ECO:0000256" key="13">
    <source>
        <dbReference type="PIRSR" id="PIRSR602401-1"/>
    </source>
</evidence>
<reference evidence="16" key="1">
    <citation type="journal article" date="2023" name="IScience">
        <title>Live-bearing cockroach genome reveals convergent evolutionary mechanisms linked to viviparity in insects and beyond.</title>
        <authorList>
            <person name="Fouks B."/>
            <person name="Harrison M.C."/>
            <person name="Mikhailova A.A."/>
            <person name="Marchal E."/>
            <person name="English S."/>
            <person name="Carruthers M."/>
            <person name="Jennings E.C."/>
            <person name="Chiamaka E.L."/>
            <person name="Frigard R.A."/>
            <person name="Pippel M."/>
            <person name="Attardo G.M."/>
            <person name="Benoit J.B."/>
            <person name="Bornberg-Bauer E."/>
            <person name="Tobe S.S."/>
        </authorList>
    </citation>
    <scope>NUCLEOTIDE SEQUENCE</scope>
    <source>
        <strain evidence="16">Stay&amp;Tobe</strain>
    </source>
</reference>
<dbReference type="InterPro" id="IPR050476">
    <property type="entry name" value="Insect_CytP450_Detox"/>
</dbReference>
<dbReference type="InterPro" id="IPR017972">
    <property type="entry name" value="Cyt_P450_CS"/>
</dbReference>
<evidence type="ECO:0000256" key="1">
    <source>
        <dbReference type="ARBA" id="ARBA00001971"/>
    </source>
</evidence>
<feature type="non-terminal residue" evidence="16">
    <location>
        <position position="1"/>
    </location>
</feature>
<keyword evidence="11 14" id="KW-0503">Monooxygenase</keyword>
<name>A0AAD7ZXG6_DIPPU</name>
<evidence type="ECO:0000256" key="6">
    <source>
        <dbReference type="ARBA" id="ARBA00022723"/>
    </source>
</evidence>
<keyword evidence="8" id="KW-0492">Microsome</keyword>
<evidence type="ECO:0000313" key="16">
    <source>
        <dbReference type="EMBL" id="KAJ9587972.1"/>
    </source>
</evidence>
<evidence type="ECO:0000256" key="10">
    <source>
        <dbReference type="ARBA" id="ARBA00023004"/>
    </source>
</evidence>
<evidence type="ECO:0000256" key="5">
    <source>
        <dbReference type="ARBA" id="ARBA00022617"/>
    </source>
</evidence>
<dbReference type="PROSITE" id="PS00086">
    <property type="entry name" value="CYTOCHROME_P450"/>
    <property type="match status" value="1"/>
</dbReference>
<evidence type="ECO:0000256" key="14">
    <source>
        <dbReference type="RuleBase" id="RU000461"/>
    </source>
</evidence>
<evidence type="ECO:0000313" key="17">
    <source>
        <dbReference type="Proteomes" id="UP001233999"/>
    </source>
</evidence>
<dbReference type="FunFam" id="1.10.630.10:FF:000042">
    <property type="entry name" value="Cytochrome P450"/>
    <property type="match status" value="1"/>
</dbReference>
<keyword evidence="15" id="KW-0812">Transmembrane</keyword>
<evidence type="ECO:0000256" key="12">
    <source>
        <dbReference type="ARBA" id="ARBA00023136"/>
    </source>
</evidence>
<dbReference type="PANTHER" id="PTHR24292">
    <property type="entry name" value="CYTOCHROME P450"/>
    <property type="match status" value="1"/>
</dbReference>
<keyword evidence="7" id="KW-0256">Endoplasmic reticulum</keyword>
<evidence type="ECO:0000256" key="15">
    <source>
        <dbReference type="SAM" id="Phobius"/>
    </source>
</evidence>
<keyword evidence="6 13" id="KW-0479">Metal-binding</keyword>
<reference evidence="16" key="2">
    <citation type="submission" date="2023-05" db="EMBL/GenBank/DDBJ databases">
        <authorList>
            <person name="Fouks B."/>
        </authorList>
    </citation>
    <scope>NUCLEOTIDE SEQUENCE</scope>
    <source>
        <strain evidence="16">Stay&amp;Tobe</strain>
        <tissue evidence="16">Testes</tissue>
    </source>
</reference>
<evidence type="ECO:0000256" key="7">
    <source>
        <dbReference type="ARBA" id="ARBA00022824"/>
    </source>
</evidence>
<keyword evidence="15" id="KW-1133">Transmembrane helix</keyword>
<accession>A0AAD7ZXG6</accession>
<dbReference type="GO" id="GO:0004497">
    <property type="term" value="F:monooxygenase activity"/>
    <property type="evidence" value="ECO:0007669"/>
    <property type="project" value="UniProtKB-KW"/>
</dbReference>
<dbReference type="InterPro" id="IPR036396">
    <property type="entry name" value="Cyt_P450_sf"/>
</dbReference>
<proteinExistence type="inferred from homology"/>
<dbReference type="GO" id="GO:0005789">
    <property type="term" value="C:endoplasmic reticulum membrane"/>
    <property type="evidence" value="ECO:0007669"/>
    <property type="project" value="UniProtKB-SubCell"/>
</dbReference>
<dbReference type="InterPro" id="IPR001128">
    <property type="entry name" value="Cyt_P450"/>
</dbReference>
<evidence type="ECO:0000256" key="8">
    <source>
        <dbReference type="ARBA" id="ARBA00022848"/>
    </source>
</evidence>
<keyword evidence="9 14" id="KW-0560">Oxidoreductase</keyword>
<dbReference type="InterPro" id="IPR002401">
    <property type="entry name" value="Cyt_P450_E_grp-I"/>
</dbReference>
<evidence type="ECO:0000256" key="3">
    <source>
        <dbReference type="ARBA" id="ARBA00004406"/>
    </source>
</evidence>
<protein>
    <recommendedName>
        <fullName evidence="18">Cytochrome P450</fullName>
    </recommendedName>
</protein>
<dbReference type="PRINTS" id="PR00385">
    <property type="entry name" value="P450"/>
</dbReference>
<keyword evidence="17" id="KW-1185">Reference proteome</keyword>
<dbReference type="GO" id="GO:0020037">
    <property type="term" value="F:heme binding"/>
    <property type="evidence" value="ECO:0007669"/>
    <property type="project" value="InterPro"/>
</dbReference>
<dbReference type="Proteomes" id="UP001233999">
    <property type="component" value="Unassembled WGS sequence"/>
</dbReference>
<dbReference type="CDD" id="cd11056">
    <property type="entry name" value="CYP6-like"/>
    <property type="match status" value="1"/>
</dbReference>
<dbReference type="EMBL" id="JASPKZ010006043">
    <property type="protein sequence ID" value="KAJ9587972.1"/>
    <property type="molecule type" value="Genomic_DNA"/>
</dbReference>
<evidence type="ECO:0000256" key="4">
    <source>
        <dbReference type="ARBA" id="ARBA00010617"/>
    </source>
</evidence>
<keyword evidence="5 13" id="KW-0349">Heme</keyword>
<dbReference type="GO" id="GO:0005506">
    <property type="term" value="F:iron ion binding"/>
    <property type="evidence" value="ECO:0007669"/>
    <property type="project" value="InterPro"/>
</dbReference>
<sequence length="529" mass="61123">CEEMSLIDSSLLTDPVVIIIGLLVGLCLYFEYRFSYWRKRGVPCVKPSFIFGNFKEVLFQKVCVGEFFQNMYNKGEGKPFVGIYVFGSPALVIRDPELIKTVLVKDFNIFFDRKVMSNEKSDPLSKNLFLLKGAQWRYLRYKMTPTFTALRLKQMFPLMQKTATQFGDCLQNIVNSKKSTEMKETAAKYATDVITTCAFGIESNCLSDPKAEFREFGRQIFDFTVYRSFEFMSMFMLPLAVKYLHVQFLSKHATEFLRKAFWETIHTREEQKIQREDFMDLLIKLKNKDHIEHDKTDEDLKNYSDHEVSNLKDLFEFEGDWLVAQAAIFFTAGFESNASTTSFTLYHLAMKPHIQDKLRAEIQDTLSKNNGQVTYDVVRTMPYLHMVVSETIRKYPPLSILDRVANVDYKIPGTDIVLEKGTPIYIPLLGIHNDPKVWDNPEDYDPERFNEKNKRGRHPFMYLPFGEGPKFCIGKNFGLLAVKVGLVNVLSRFEVSPCEDTPKSLKLNPRAMILAPEGGIPLKFSRIKA</sequence>
<keyword evidence="12 15" id="KW-0472">Membrane</keyword>
<comment type="similarity">
    <text evidence="4 14">Belongs to the cytochrome P450 family.</text>
</comment>
<dbReference type="SUPFAM" id="SSF48264">
    <property type="entry name" value="Cytochrome P450"/>
    <property type="match status" value="1"/>
</dbReference>
<evidence type="ECO:0000256" key="11">
    <source>
        <dbReference type="ARBA" id="ARBA00023033"/>
    </source>
</evidence>